<evidence type="ECO:0000256" key="5">
    <source>
        <dbReference type="PROSITE-ProRule" id="PRU00277"/>
    </source>
</evidence>
<dbReference type="Pfam" id="PF00254">
    <property type="entry name" value="FKBP_C"/>
    <property type="match status" value="1"/>
</dbReference>
<dbReference type="Gene3D" id="2.40.100.10">
    <property type="entry name" value="Cyclophilin-like"/>
    <property type="match status" value="1"/>
</dbReference>
<dbReference type="EMBL" id="FOEI01000001">
    <property type="protein sequence ID" value="SEP55125.1"/>
    <property type="molecule type" value="Genomic_DNA"/>
</dbReference>
<dbReference type="PANTHER" id="PTHR45625:SF4">
    <property type="entry name" value="PEPTIDYLPROLYL ISOMERASE DOMAIN AND WD REPEAT-CONTAINING PROTEIN 1"/>
    <property type="match status" value="1"/>
</dbReference>
<feature type="domain" description="PPIase FKBP-type" evidence="6">
    <location>
        <begin position="253"/>
        <end position="358"/>
    </location>
</feature>
<keyword evidence="9" id="KW-1185">Reference proteome</keyword>
<comment type="catalytic activity">
    <reaction evidence="1 5">
        <text>[protein]-peptidylproline (omega=180) = [protein]-peptidylproline (omega=0)</text>
        <dbReference type="Rhea" id="RHEA:16237"/>
        <dbReference type="Rhea" id="RHEA-COMP:10747"/>
        <dbReference type="Rhea" id="RHEA-COMP:10748"/>
        <dbReference type="ChEBI" id="CHEBI:83833"/>
        <dbReference type="ChEBI" id="CHEBI:83834"/>
        <dbReference type="EC" id="5.2.1.8"/>
    </reaction>
</comment>
<name>A0A1H8YSE5_9FLAO</name>
<feature type="domain" description="PPIase cyclophilin-type" evidence="7">
    <location>
        <begin position="40"/>
        <end position="172"/>
    </location>
</feature>
<protein>
    <recommendedName>
        <fullName evidence="2 5">peptidylprolyl isomerase</fullName>
        <ecNumber evidence="2 5">5.2.1.8</ecNumber>
    </recommendedName>
</protein>
<evidence type="ECO:0000259" key="6">
    <source>
        <dbReference type="PROSITE" id="PS50059"/>
    </source>
</evidence>
<dbReference type="PANTHER" id="PTHR45625">
    <property type="entry name" value="PEPTIDYL-PROLYL CIS-TRANS ISOMERASE-RELATED"/>
    <property type="match status" value="1"/>
</dbReference>
<evidence type="ECO:0000256" key="1">
    <source>
        <dbReference type="ARBA" id="ARBA00000971"/>
    </source>
</evidence>
<dbReference type="InterPro" id="IPR001179">
    <property type="entry name" value="PPIase_FKBP_dom"/>
</dbReference>
<dbReference type="GO" id="GO:0003755">
    <property type="term" value="F:peptidyl-prolyl cis-trans isomerase activity"/>
    <property type="evidence" value="ECO:0007669"/>
    <property type="project" value="UniProtKB-KW"/>
</dbReference>
<dbReference type="Proteomes" id="UP000198648">
    <property type="component" value="Unassembled WGS sequence"/>
</dbReference>
<dbReference type="Gene3D" id="3.10.50.40">
    <property type="match status" value="1"/>
</dbReference>
<dbReference type="EC" id="5.2.1.8" evidence="2 5"/>
<dbReference type="Pfam" id="PF00160">
    <property type="entry name" value="Pro_isomerase"/>
    <property type="match status" value="1"/>
</dbReference>
<dbReference type="PROSITE" id="PS50072">
    <property type="entry name" value="CSA_PPIASE_2"/>
    <property type="match status" value="1"/>
</dbReference>
<dbReference type="STRING" id="1299341.SAMN05444005_101137"/>
<evidence type="ECO:0000313" key="8">
    <source>
        <dbReference type="EMBL" id="SEP55125.1"/>
    </source>
</evidence>
<accession>A0A1H8YSE5</accession>
<dbReference type="InterPro" id="IPR002130">
    <property type="entry name" value="Cyclophilin-type_PPIase_dom"/>
</dbReference>
<dbReference type="RefSeq" id="WP_091463737.1">
    <property type="nucleotide sequence ID" value="NZ_FOEI01000001.1"/>
</dbReference>
<evidence type="ECO:0000256" key="4">
    <source>
        <dbReference type="ARBA" id="ARBA00023235"/>
    </source>
</evidence>
<organism evidence="8 9">
    <name type="scientific">Flavobacterium urocaniciphilum</name>
    <dbReference type="NCBI Taxonomy" id="1299341"/>
    <lineage>
        <taxon>Bacteria</taxon>
        <taxon>Pseudomonadati</taxon>
        <taxon>Bacteroidota</taxon>
        <taxon>Flavobacteriia</taxon>
        <taxon>Flavobacteriales</taxon>
        <taxon>Flavobacteriaceae</taxon>
        <taxon>Flavobacterium</taxon>
    </lineage>
</organism>
<dbReference type="SUPFAM" id="SSF50891">
    <property type="entry name" value="Cyclophilin-like"/>
    <property type="match status" value="1"/>
</dbReference>
<dbReference type="InterPro" id="IPR044666">
    <property type="entry name" value="Cyclophilin_A-like"/>
</dbReference>
<dbReference type="InterPro" id="IPR029000">
    <property type="entry name" value="Cyclophilin-like_dom_sf"/>
</dbReference>
<dbReference type="CDD" id="cd00317">
    <property type="entry name" value="cyclophilin"/>
    <property type="match status" value="1"/>
</dbReference>
<dbReference type="PRINTS" id="PR00153">
    <property type="entry name" value="CSAPPISMRASE"/>
</dbReference>
<evidence type="ECO:0000256" key="2">
    <source>
        <dbReference type="ARBA" id="ARBA00013194"/>
    </source>
</evidence>
<dbReference type="SUPFAM" id="SSF54534">
    <property type="entry name" value="FKBP-like"/>
    <property type="match status" value="1"/>
</dbReference>
<gene>
    <name evidence="8" type="ORF">SAMN05444005_101137</name>
</gene>
<dbReference type="AlphaFoldDB" id="A0A1H8YSE5"/>
<evidence type="ECO:0000313" key="9">
    <source>
        <dbReference type="Proteomes" id="UP000198648"/>
    </source>
</evidence>
<dbReference type="PROSITE" id="PS51257">
    <property type="entry name" value="PROKAR_LIPOPROTEIN"/>
    <property type="match status" value="1"/>
</dbReference>
<dbReference type="InterPro" id="IPR046357">
    <property type="entry name" value="PPIase_dom_sf"/>
</dbReference>
<sequence length="358" mass="39309">MNRIIIALIFITSLLSSCSSKVEKGELLNGLYAFMETSKGDITIKLEFEKVPFTVANFVTLAEGKNNFVSAKYKGIHFYDGLTFHRVESNPPMCQAGDPTRTGQGGPGYKFKDEFHPELNHGKAGILSMANSGPNTNGSQFFITSDETSFLDGKHSVFGEVVDGLDIINTIEVGDIINTVKIVRIGQEAKKFDAVKVFKEYFEKQAELQAALQGIKAEKAKFIENIKTTGTKTKSGLTYKITHKGSGKKPIVGKEVFIHYAGYFEDGTLFDTSYENVATTNGTLDPARKQANGYAPFPFTYGAKTGLIAGFIEGIEKINFGDKIAVCIPSHLGYGEQGDRVIPPNTDLYFEIELLEKQ</sequence>
<reference evidence="8 9" key="1">
    <citation type="submission" date="2016-10" db="EMBL/GenBank/DDBJ databases">
        <authorList>
            <person name="de Groot N.N."/>
        </authorList>
    </citation>
    <scope>NUCLEOTIDE SEQUENCE [LARGE SCALE GENOMIC DNA]</scope>
    <source>
        <strain evidence="8 9">DSM 27078</strain>
    </source>
</reference>
<dbReference type="PROSITE" id="PS50059">
    <property type="entry name" value="FKBP_PPIASE"/>
    <property type="match status" value="1"/>
</dbReference>
<proteinExistence type="predicted"/>
<evidence type="ECO:0000256" key="3">
    <source>
        <dbReference type="ARBA" id="ARBA00023110"/>
    </source>
</evidence>
<evidence type="ECO:0000259" key="7">
    <source>
        <dbReference type="PROSITE" id="PS50072"/>
    </source>
</evidence>
<dbReference type="OrthoDB" id="9807797at2"/>
<keyword evidence="4 5" id="KW-0413">Isomerase</keyword>
<keyword evidence="3 5" id="KW-0697">Rotamase</keyword>